<evidence type="ECO:0000256" key="2">
    <source>
        <dbReference type="ARBA" id="ARBA00022771"/>
    </source>
</evidence>
<dbReference type="PROSITE" id="PS00518">
    <property type="entry name" value="ZF_RING_1"/>
    <property type="match status" value="1"/>
</dbReference>
<evidence type="ECO:0000259" key="6">
    <source>
        <dbReference type="Pfam" id="PF13445"/>
    </source>
</evidence>
<keyword evidence="4" id="KW-0175">Coiled coil</keyword>
<keyword evidence="3" id="KW-0862">Zinc</keyword>
<name>A0A0D0AUL6_9AGAM</name>
<evidence type="ECO:0000256" key="1">
    <source>
        <dbReference type="ARBA" id="ARBA00022723"/>
    </source>
</evidence>
<gene>
    <name evidence="7" type="ORF">CY34DRAFT_809822</name>
</gene>
<dbReference type="InterPro" id="IPR013083">
    <property type="entry name" value="Znf_RING/FYVE/PHD"/>
</dbReference>
<dbReference type="InParanoid" id="A0A0D0AUL6"/>
<feature type="region of interest" description="Disordered" evidence="5">
    <location>
        <begin position="76"/>
        <end position="95"/>
    </location>
</feature>
<evidence type="ECO:0000256" key="5">
    <source>
        <dbReference type="SAM" id="MobiDB-lite"/>
    </source>
</evidence>
<dbReference type="EMBL" id="KN835417">
    <property type="protein sequence ID" value="KIK37992.1"/>
    <property type="molecule type" value="Genomic_DNA"/>
</dbReference>
<dbReference type="Proteomes" id="UP000054485">
    <property type="component" value="Unassembled WGS sequence"/>
</dbReference>
<reference evidence="8" key="2">
    <citation type="submission" date="2015-01" db="EMBL/GenBank/DDBJ databases">
        <title>Evolutionary Origins and Diversification of the Mycorrhizal Mutualists.</title>
        <authorList>
            <consortium name="DOE Joint Genome Institute"/>
            <consortium name="Mycorrhizal Genomics Consortium"/>
            <person name="Kohler A."/>
            <person name="Kuo A."/>
            <person name="Nagy L.G."/>
            <person name="Floudas D."/>
            <person name="Copeland A."/>
            <person name="Barry K.W."/>
            <person name="Cichocki N."/>
            <person name="Veneault-Fourrey C."/>
            <person name="LaButti K."/>
            <person name="Lindquist E.A."/>
            <person name="Lipzen A."/>
            <person name="Lundell T."/>
            <person name="Morin E."/>
            <person name="Murat C."/>
            <person name="Riley R."/>
            <person name="Ohm R."/>
            <person name="Sun H."/>
            <person name="Tunlid A."/>
            <person name="Henrissat B."/>
            <person name="Grigoriev I.V."/>
            <person name="Hibbett D.S."/>
            <person name="Martin F."/>
        </authorList>
    </citation>
    <scope>NUCLEOTIDE SEQUENCE [LARGE SCALE GENOMIC DNA]</scope>
    <source>
        <strain evidence="8">UH-Slu-Lm8-n1</strain>
    </source>
</reference>
<evidence type="ECO:0000256" key="3">
    <source>
        <dbReference type="ARBA" id="ARBA00022833"/>
    </source>
</evidence>
<reference evidence="7 8" key="1">
    <citation type="submission" date="2014-04" db="EMBL/GenBank/DDBJ databases">
        <authorList>
            <consortium name="DOE Joint Genome Institute"/>
            <person name="Kuo A."/>
            <person name="Ruytinx J."/>
            <person name="Rineau F."/>
            <person name="Colpaert J."/>
            <person name="Kohler A."/>
            <person name="Nagy L.G."/>
            <person name="Floudas D."/>
            <person name="Copeland A."/>
            <person name="Barry K.W."/>
            <person name="Cichocki N."/>
            <person name="Veneault-Fourrey C."/>
            <person name="LaButti K."/>
            <person name="Lindquist E.A."/>
            <person name="Lipzen A."/>
            <person name="Lundell T."/>
            <person name="Morin E."/>
            <person name="Murat C."/>
            <person name="Sun H."/>
            <person name="Tunlid A."/>
            <person name="Henrissat B."/>
            <person name="Grigoriev I.V."/>
            <person name="Hibbett D.S."/>
            <person name="Martin F."/>
            <person name="Nordberg H.P."/>
            <person name="Cantor M.N."/>
            <person name="Hua S.X."/>
        </authorList>
    </citation>
    <scope>NUCLEOTIDE SEQUENCE [LARGE SCALE GENOMIC DNA]</scope>
    <source>
        <strain evidence="7 8">UH-Slu-Lm8-n1</strain>
    </source>
</reference>
<dbReference type="InterPro" id="IPR027370">
    <property type="entry name" value="Znf-RING_euk"/>
</dbReference>
<dbReference type="GO" id="GO:0008270">
    <property type="term" value="F:zinc ion binding"/>
    <property type="evidence" value="ECO:0007669"/>
    <property type="project" value="UniProtKB-KW"/>
</dbReference>
<feature type="region of interest" description="Disordered" evidence="5">
    <location>
        <begin position="292"/>
        <end position="316"/>
    </location>
</feature>
<feature type="region of interest" description="Disordered" evidence="5">
    <location>
        <begin position="1"/>
        <end position="61"/>
    </location>
</feature>
<dbReference type="Gene3D" id="3.30.40.10">
    <property type="entry name" value="Zinc/RING finger domain, C3HC4 (zinc finger)"/>
    <property type="match status" value="1"/>
</dbReference>
<feature type="coiled-coil region" evidence="4">
    <location>
        <begin position="97"/>
        <end position="159"/>
    </location>
</feature>
<accession>A0A0D0AUL6</accession>
<sequence>MPVTRTRSSSQHRSRHSPTRNLPGRPTPKLNIPEVIVLSSDGENDRPSEIGSSRSKKKTIKKLKFPMREVLEISSSDEEPVLPKAPGNDGSSWQRENSKLKQINEHLERQVAHQRAQLDNSRKRLEEQRQELVAQSREIDAGHQEIKLQQEKLAALQAKGKSEYVDATELGDMLSCDICAHLMHSPYLLSDCGHCYCEGCLKGWFDETLTKHIRAHPTYDVNRKIVPPNFPQVLQSIGPYLSYPIQTQLQAVCNASRRQQPEYTCPGCRQEITKKPTINFVVRDMVSLVGSALGQPDTRRESSRHQAGPFDAFFPE</sequence>
<evidence type="ECO:0000313" key="8">
    <source>
        <dbReference type="Proteomes" id="UP000054485"/>
    </source>
</evidence>
<keyword evidence="8" id="KW-1185">Reference proteome</keyword>
<dbReference type="InterPro" id="IPR017907">
    <property type="entry name" value="Znf_RING_CS"/>
</dbReference>
<dbReference type="Pfam" id="PF13445">
    <property type="entry name" value="zf-RING_UBOX"/>
    <property type="match status" value="1"/>
</dbReference>
<keyword evidence="1" id="KW-0479">Metal-binding</keyword>
<proteinExistence type="predicted"/>
<protein>
    <recommendedName>
        <fullName evidence="6">Zinc finger RING-type eukaryotic domain-containing protein</fullName>
    </recommendedName>
</protein>
<organism evidence="7 8">
    <name type="scientific">Suillus luteus UH-Slu-Lm8-n1</name>
    <dbReference type="NCBI Taxonomy" id="930992"/>
    <lineage>
        <taxon>Eukaryota</taxon>
        <taxon>Fungi</taxon>
        <taxon>Dikarya</taxon>
        <taxon>Basidiomycota</taxon>
        <taxon>Agaricomycotina</taxon>
        <taxon>Agaricomycetes</taxon>
        <taxon>Agaricomycetidae</taxon>
        <taxon>Boletales</taxon>
        <taxon>Suillineae</taxon>
        <taxon>Suillaceae</taxon>
        <taxon>Suillus</taxon>
    </lineage>
</organism>
<dbReference type="HOGENOM" id="CLU_057727_1_0_1"/>
<dbReference type="SUPFAM" id="SSF57850">
    <property type="entry name" value="RING/U-box"/>
    <property type="match status" value="1"/>
</dbReference>
<evidence type="ECO:0000313" key="7">
    <source>
        <dbReference type="EMBL" id="KIK37992.1"/>
    </source>
</evidence>
<keyword evidence="2" id="KW-0863">Zinc-finger</keyword>
<feature type="domain" description="Zinc finger RING-type eukaryotic" evidence="6">
    <location>
        <begin position="176"/>
        <end position="205"/>
    </location>
</feature>
<dbReference type="OrthoDB" id="2669864at2759"/>
<evidence type="ECO:0000256" key="4">
    <source>
        <dbReference type="SAM" id="Coils"/>
    </source>
</evidence>
<dbReference type="STRING" id="930992.A0A0D0AUL6"/>
<dbReference type="AlphaFoldDB" id="A0A0D0AUL6"/>